<keyword evidence="1" id="KW-0732">Signal</keyword>
<dbReference type="Gene3D" id="1.10.530.10">
    <property type="match status" value="1"/>
</dbReference>
<dbReference type="EMBL" id="NIBS01000021">
    <property type="protein sequence ID" value="PHM25088.1"/>
    <property type="molecule type" value="Genomic_DNA"/>
</dbReference>
<dbReference type="InterPro" id="IPR023346">
    <property type="entry name" value="Lysozyme-like_dom_sf"/>
</dbReference>
<dbReference type="InterPro" id="IPR008258">
    <property type="entry name" value="Transglycosylase_SLT_dom_1"/>
</dbReference>
<feature type="domain" description="Transglycosylase SLT" evidence="2">
    <location>
        <begin position="32"/>
        <end position="149"/>
    </location>
</feature>
<reference evidence="3 4" key="1">
    <citation type="journal article" date="2017" name="Nat. Microbiol.">
        <title>Natural product diversity associated with the nematode symbionts Photorhabdus and Xenorhabdus.</title>
        <authorList>
            <person name="Tobias N.J."/>
            <person name="Wolff H."/>
            <person name="Djahanschiri B."/>
            <person name="Grundmann F."/>
            <person name="Kronenwerth M."/>
            <person name="Shi Y.M."/>
            <person name="Simonyi S."/>
            <person name="Grun P."/>
            <person name="Shapiro-Ilan D."/>
            <person name="Pidot S.J."/>
            <person name="Stinear T.P."/>
            <person name="Ebersberger I."/>
            <person name="Bode H.B."/>
        </authorList>
    </citation>
    <scope>NUCLEOTIDE SEQUENCE [LARGE SCALE GENOMIC DNA]</scope>
    <source>
        <strain evidence="3 4">DSM 16342</strain>
    </source>
</reference>
<name>A0A2D0ITA1_XENBU</name>
<accession>A0A2D0ITA1</accession>
<dbReference type="CDD" id="cd13400">
    <property type="entry name" value="LT_IagB-like"/>
    <property type="match status" value="1"/>
</dbReference>
<dbReference type="Proteomes" id="UP000225833">
    <property type="component" value="Unassembled WGS sequence"/>
</dbReference>
<evidence type="ECO:0000313" key="4">
    <source>
        <dbReference type="Proteomes" id="UP000225833"/>
    </source>
</evidence>
<gene>
    <name evidence="3" type="ORF">Xbud_03164</name>
</gene>
<organism evidence="3 4">
    <name type="scientific">Xenorhabdus budapestensis</name>
    <dbReference type="NCBI Taxonomy" id="290110"/>
    <lineage>
        <taxon>Bacteria</taxon>
        <taxon>Pseudomonadati</taxon>
        <taxon>Pseudomonadota</taxon>
        <taxon>Gammaproteobacteria</taxon>
        <taxon>Enterobacterales</taxon>
        <taxon>Morganellaceae</taxon>
        <taxon>Xenorhabdus</taxon>
    </lineage>
</organism>
<evidence type="ECO:0000313" key="3">
    <source>
        <dbReference type="EMBL" id="PHM25088.1"/>
    </source>
</evidence>
<dbReference type="RefSeq" id="WP_099136910.1">
    <property type="nucleotide sequence ID" value="NZ_CAWNNJ010000088.1"/>
</dbReference>
<protein>
    <recommendedName>
        <fullName evidence="2">Transglycosylase SLT domain-containing protein</fullName>
    </recommendedName>
</protein>
<dbReference type="Pfam" id="PF01464">
    <property type="entry name" value="SLT"/>
    <property type="match status" value="1"/>
</dbReference>
<feature type="signal peptide" evidence="1">
    <location>
        <begin position="1"/>
        <end position="20"/>
    </location>
</feature>
<dbReference type="AlphaFoldDB" id="A0A2D0ITA1"/>
<evidence type="ECO:0000256" key="1">
    <source>
        <dbReference type="SAM" id="SignalP"/>
    </source>
</evidence>
<dbReference type="SUPFAM" id="SSF53955">
    <property type="entry name" value="Lysozyme-like"/>
    <property type="match status" value="1"/>
</dbReference>
<sequence>MPFIRMVVVFFLLMPFFSFATPKPSFSSYKNCFNRAAEKFLIDHRLLIAIAEVESSMNPGAIGYNKRNGKIISEDVGLMQINSSWLPKLESMGITRRELLENPCQNIHVGAWILASNISANGVNWESVGAYNAGFKNANAPFRMKYARKVYARYLILTGRN</sequence>
<proteinExistence type="predicted"/>
<feature type="chain" id="PRO_5012587350" description="Transglycosylase SLT domain-containing protein" evidence="1">
    <location>
        <begin position="21"/>
        <end position="161"/>
    </location>
</feature>
<comment type="caution">
    <text evidence="3">The sequence shown here is derived from an EMBL/GenBank/DDBJ whole genome shotgun (WGS) entry which is preliminary data.</text>
</comment>
<evidence type="ECO:0000259" key="2">
    <source>
        <dbReference type="Pfam" id="PF01464"/>
    </source>
</evidence>
<dbReference type="OrthoDB" id="9808681at2"/>